<evidence type="ECO:0000259" key="1">
    <source>
        <dbReference type="Pfam" id="PF03258"/>
    </source>
</evidence>
<dbReference type="InterPro" id="IPR057251">
    <property type="entry name" value="FP_C"/>
</dbReference>
<gene>
    <name evidence="3" type="ORF">g.58734</name>
</gene>
<dbReference type="EMBL" id="GECU01031839">
    <property type="protein sequence ID" value="JAS75867.1"/>
    <property type="molecule type" value="Transcribed_RNA"/>
</dbReference>
<dbReference type="InterPro" id="IPR004941">
    <property type="entry name" value="FP_N"/>
</dbReference>
<feature type="domain" description="FP protein N-terminal" evidence="1">
    <location>
        <begin position="32"/>
        <end position="118"/>
    </location>
</feature>
<evidence type="ECO:0000259" key="2">
    <source>
        <dbReference type="Pfam" id="PF25298"/>
    </source>
</evidence>
<feature type="domain" description="FP protein C-terminal" evidence="2">
    <location>
        <begin position="127"/>
        <end position="166"/>
    </location>
</feature>
<dbReference type="Gene3D" id="3.30.70.1820">
    <property type="entry name" value="L1 transposable element, RRM domain"/>
    <property type="match status" value="1"/>
</dbReference>
<name>A0A1B6HME3_9HEMI</name>
<evidence type="ECO:0000313" key="3">
    <source>
        <dbReference type="EMBL" id="JAS75867.1"/>
    </source>
</evidence>
<feature type="non-terminal residue" evidence="3">
    <location>
        <position position="168"/>
    </location>
</feature>
<dbReference type="Pfam" id="PF03258">
    <property type="entry name" value="Baculo_FP"/>
    <property type="match status" value="1"/>
</dbReference>
<protein>
    <submittedName>
        <fullName evidence="3">Uncharacterized protein</fullName>
    </submittedName>
</protein>
<feature type="non-terminal residue" evidence="3">
    <location>
        <position position="1"/>
    </location>
</feature>
<dbReference type="AlphaFoldDB" id="A0A1B6HME3"/>
<reference evidence="3" key="1">
    <citation type="submission" date="2015-11" db="EMBL/GenBank/DDBJ databases">
        <title>De novo transcriptome assembly of four potential Pierce s Disease insect vectors from Arizona vineyards.</title>
        <authorList>
            <person name="Tassone E.E."/>
        </authorList>
    </citation>
    <scope>NUCLEOTIDE SEQUENCE</scope>
</reference>
<organism evidence="3">
    <name type="scientific">Homalodisca liturata</name>
    <dbReference type="NCBI Taxonomy" id="320908"/>
    <lineage>
        <taxon>Eukaryota</taxon>
        <taxon>Metazoa</taxon>
        <taxon>Ecdysozoa</taxon>
        <taxon>Arthropoda</taxon>
        <taxon>Hexapoda</taxon>
        <taxon>Insecta</taxon>
        <taxon>Pterygota</taxon>
        <taxon>Neoptera</taxon>
        <taxon>Paraneoptera</taxon>
        <taxon>Hemiptera</taxon>
        <taxon>Auchenorrhyncha</taxon>
        <taxon>Membracoidea</taxon>
        <taxon>Cicadellidae</taxon>
        <taxon>Cicadellinae</taxon>
        <taxon>Proconiini</taxon>
        <taxon>Homalodisca</taxon>
    </lineage>
</organism>
<dbReference type="Pfam" id="PF25298">
    <property type="entry name" value="Baculo_FP_2nd"/>
    <property type="match status" value="1"/>
</dbReference>
<accession>A0A1B6HME3</accession>
<sequence>SELRENNKQLNQRLWSAESKILDMEQYTRMSNLEVRGVPVTSDEDVYTILQSVANALQVPFNNEDISTAHRLQAPKNRNFHASIVVQFARRSVRASWLTAAKKKKLQTTDLHSSLKPAPVFVVEHLSPHNRELLQEAKAMVRENKLAYAWCSNGKILVRKSENSRAVR</sequence>
<proteinExistence type="predicted"/>